<feature type="transmembrane region" description="Helical" evidence="7">
    <location>
        <begin position="110"/>
        <end position="135"/>
    </location>
</feature>
<comment type="caution">
    <text evidence="9">The sequence shown here is derived from an EMBL/GenBank/DDBJ whole genome shotgun (WGS) entry which is preliminary data.</text>
</comment>
<evidence type="ECO:0000256" key="1">
    <source>
        <dbReference type="ARBA" id="ARBA00004651"/>
    </source>
</evidence>
<evidence type="ECO:0000256" key="6">
    <source>
        <dbReference type="ARBA" id="ARBA00023136"/>
    </source>
</evidence>
<proteinExistence type="inferred from homology"/>
<gene>
    <name evidence="9" type="ORF">ACFOOR_03710</name>
</gene>
<evidence type="ECO:0000256" key="3">
    <source>
        <dbReference type="ARBA" id="ARBA00022475"/>
    </source>
</evidence>
<dbReference type="EMBL" id="JBHRSV010000001">
    <property type="protein sequence ID" value="MFC2925206.1"/>
    <property type="molecule type" value="Genomic_DNA"/>
</dbReference>
<evidence type="ECO:0000313" key="10">
    <source>
        <dbReference type="Proteomes" id="UP001595379"/>
    </source>
</evidence>
<reference evidence="10" key="1">
    <citation type="journal article" date="2019" name="Int. J. Syst. Evol. Microbiol.">
        <title>The Global Catalogue of Microorganisms (GCM) 10K type strain sequencing project: providing services to taxonomists for standard genome sequencing and annotation.</title>
        <authorList>
            <consortium name="The Broad Institute Genomics Platform"/>
            <consortium name="The Broad Institute Genome Sequencing Center for Infectious Disease"/>
            <person name="Wu L."/>
            <person name="Ma J."/>
        </authorList>
    </citation>
    <scope>NUCLEOTIDE SEQUENCE [LARGE SCALE GENOMIC DNA]</scope>
    <source>
        <strain evidence="10">KCTC 52487</strain>
    </source>
</reference>
<organism evidence="9 10">
    <name type="scientific">Hyphobacterium vulgare</name>
    <dbReference type="NCBI Taxonomy" id="1736751"/>
    <lineage>
        <taxon>Bacteria</taxon>
        <taxon>Pseudomonadati</taxon>
        <taxon>Pseudomonadota</taxon>
        <taxon>Alphaproteobacteria</taxon>
        <taxon>Maricaulales</taxon>
        <taxon>Maricaulaceae</taxon>
        <taxon>Hyphobacterium</taxon>
    </lineage>
</organism>
<evidence type="ECO:0000256" key="4">
    <source>
        <dbReference type="ARBA" id="ARBA00022692"/>
    </source>
</evidence>
<accession>A0ABV6ZUS7</accession>
<feature type="transmembrane region" description="Helical" evidence="7">
    <location>
        <begin position="37"/>
        <end position="54"/>
    </location>
</feature>
<dbReference type="RefSeq" id="WP_343164083.1">
    <property type="nucleotide sequence ID" value="NZ_JBHRSV010000001.1"/>
</dbReference>
<keyword evidence="5 7" id="KW-1133">Transmembrane helix</keyword>
<feature type="transmembrane region" description="Helical" evidence="7">
    <location>
        <begin position="66"/>
        <end position="90"/>
    </location>
</feature>
<evidence type="ECO:0000259" key="8">
    <source>
        <dbReference type="Pfam" id="PF04039"/>
    </source>
</evidence>
<keyword evidence="10" id="KW-1185">Reference proteome</keyword>
<evidence type="ECO:0000256" key="7">
    <source>
        <dbReference type="SAM" id="Phobius"/>
    </source>
</evidence>
<evidence type="ECO:0000256" key="5">
    <source>
        <dbReference type="ARBA" id="ARBA00022989"/>
    </source>
</evidence>
<protein>
    <submittedName>
        <fullName evidence="9">Na(+)/H(+) antiporter subunit B</fullName>
    </submittedName>
</protein>
<comment type="similarity">
    <text evidence="2">Belongs to the CPA3 antiporters (TC 2.A.63) subunit B family.</text>
</comment>
<evidence type="ECO:0000256" key="2">
    <source>
        <dbReference type="ARBA" id="ARBA00009425"/>
    </source>
</evidence>
<dbReference type="Proteomes" id="UP001595379">
    <property type="component" value="Unassembled WGS sequence"/>
</dbReference>
<comment type="subcellular location">
    <subcellularLocation>
        <location evidence="1">Cell membrane</location>
        <topology evidence="1">Multi-pass membrane protein</topology>
    </subcellularLocation>
</comment>
<name>A0ABV6ZUS7_9PROT</name>
<evidence type="ECO:0000313" key="9">
    <source>
        <dbReference type="EMBL" id="MFC2925206.1"/>
    </source>
</evidence>
<dbReference type="InterPro" id="IPR050622">
    <property type="entry name" value="CPA3_antiporter_subunitB"/>
</dbReference>
<dbReference type="PANTHER" id="PTHR33932">
    <property type="entry name" value="NA(+)/H(+) ANTIPORTER SUBUNIT B"/>
    <property type="match status" value="1"/>
</dbReference>
<keyword evidence="6 7" id="KW-0472">Membrane</keyword>
<keyword evidence="3" id="KW-1003">Cell membrane</keyword>
<dbReference type="PANTHER" id="PTHR33932:SF4">
    <property type="entry name" value="NA(+)_H(+) ANTIPORTER SUBUNIT B"/>
    <property type="match status" value="1"/>
</dbReference>
<sequence>MNPHLVLRVVSKLLIPIIVIFGFYVHFHGDYSPGGGFQAGVIIASAVILYALIFGMDAAREAVPAWFVRAGSAVGVLIYGGTGFLTWLLGGNFLSYDMLDPDSTHHAGQHLGILLVELGVLTTVFSVMVVIFYTFASRAPDIPEGEW</sequence>
<dbReference type="InterPro" id="IPR007182">
    <property type="entry name" value="MnhB"/>
</dbReference>
<feature type="transmembrane region" description="Helical" evidence="7">
    <location>
        <begin position="5"/>
        <end position="25"/>
    </location>
</feature>
<keyword evidence="4 7" id="KW-0812">Transmembrane</keyword>
<dbReference type="NCBIfam" id="NF009162">
    <property type="entry name" value="PRK12508.1"/>
    <property type="match status" value="1"/>
</dbReference>
<dbReference type="Pfam" id="PF04039">
    <property type="entry name" value="MnhB"/>
    <property type="match status" value="1"/>
</dbReference>
<feature type="domain" description="Na+/H+ antiporter MnhB subunit-related protein" evidence="8">
    <location>
        <begin position="6"/>
        <end position="129"/>
    </location>
</feature>